<feature type="transmembrane region" description="Helical" evidence="1">
    <location>
        <begin position="47"/>
        <end position="64"/>
    </location>
</feature>
<dbReference type="EMBL" id="JAHGAW010000006">
    <property type="protein sequence ID" value="MBT2187286.1"/>
    <property type="molecule type" value="Genomic_DNA"/>
</dbReference>
<proteinExistence type="predicted"/>
<feature type="transmembrane region" description="Helical" evidence="1">
    <location>
        <begin position="203"/>
        <end position="230"/>
    </location>
</feature>
<dbReference type="Proteomes" id="UP001138757">
    <property type="component" value="Unassembled WGS sequence"/>
</dbReference>
<comment type="caution">
    <text evidence="2">The sequence shown here is derived from an EMBL/GenBank/DDBJ whole genome shotgun (WGS) entry which is preliminary data.</text>
</comment>
<dbReference type="SUPFAM" id="SSF103473">
    <property type="entry name" value="MFS general substrate transporter"/>
    <property type="match status" value="1"/>
</dbReference>
<evidence type="ECO:0000256" key="1">
    <source>
        <dbReference type="SAM" id="Phobius"/>
    </source>
</evidence>
<sequence length="400" mass="40763">MGLRLHKAALFATILTASLGCLQPGIDPVFFTLLSSAHPVAPADHGWIVGATQSGMVIGSLIVWRAGARLPFGLFILCAMLALLASLATARIDATAALLGIRASYGLGMGMIYTRAMSAAAAWRPNGAYGAVFLIQLLLSTCVALVAPAVARAADPGQALTALAIVPSVALGLMLFTRRAEQPAARATPRIAEQRHPISPSAWALAAASLLFICSTMMVWSFTGALAIAAQIDEGVIGDAVAIGSIAGALTALSVMRERALMPLPLTGALAGLSLLAPIPATAIGDDALFVVSIVLLNIGSTAIIIRCSGMASAASQDPFFRRLVACTHSGGMILGPVIGSILTSAFGDAGLLGGAIVTISAGCVALILSGLWCRAAPEKTDDLPVDRAESAGTSKFYHA</sequence>
<name>A0A9X1DC52_9SPHN</name>
<feature type="transmembrane region" description="Helical" evidence="1">
    <location>
        <begin position="71"/>
        <end position="90"/>
    </location>
</feature>
<feature type="transmembrane region" description="Helical" evidence="1">
    <location>
        <begin position="288"/>
        <end position="308"/>
    </location>
</feature>
<feature type="transmembrane region" description="Helical" evidence="1">
    <location>
        <begin position="263"/>
        <end position="282"/>
    </location>
</feature>
<feature type="transmembrane region" description="Helical" evidence="1">
    <location>
        <begin position="96"/>
        <end position="116"/>
    </location>
</feature>
<keyword evidence="1" id="KW-0812">Transmembrane</keyword>
<dbReference type="PROSITE" id="PS51257">
    <property type="entry name" value="PROKAR_LIPOPROTEIN"/>
    <property type="match status" value="1"/>
</dbReference>
<feature type="transmembrane region" description="Helical" evidence="1">
    <location>
        <begin position="350"/>
        <end position="374"/>
    </location>
</feature>
<dbReference type="InterPro" id="IPR036259">
    <property type="entry name" value="MFS_trans_sf"/>
</dbReference>
<dbReference type="RefSeq" id="WP_214623107.1">
    <property type="nucleotide sequence ID" value="NZ_JAHGAW010000006.1"/>
</dbReference>
<feature type="transmembrane region" description="Helical" evidence="1">
    <location>
        <begin position="128"/>
        <end position="151"/>
    </location>
</feature>
<keyword evidence="1" id="KW-0472">Membrane</keyword>
<keyword evidence="1" id="KW-1133">Transmembrane helix</keyword>
<feature type="transmembrane region" description="Helical" evidence="1">
    <location>
        <begin position="236"/>
        <end position="256"/>
    </location>
</feature>
<dbReference type="Gene3D" id="1.20.1250.20">
    <property type="entry name" value="MFS general substrate transporter like domains"/>
    <property type="match status" value="1"/>
</dbReference>
<evidence type="ECO:0000313" key="2">
    <source>
        <dbReference type="EMBL" id="MBT2187286.1"/>
    </source>
</evidence>
<dbReference type="AlphaFoldDB" id="A0A9X1DC52"/>
<protein>
    <submittedName>
        <fullName evidence="2">MFS transporter</fullName>
    </submittedName>
</protein>
<feature type="transmembrane region" description="Helical" evidence="1">
    <location>
        <begin position="320"/>
        <end position="344"/>
    </location>
</feature>
<keyword evidence="3" id="KW-1185">Reference proteome</keyword>
<reference evidence="2" key="1">
    <citation type="submission" date="2021-05" db="EMBL/GenBank/DDBJ databases">
        <title>Genome of Sphingobium sp. strain.</title>
        <authorList>
            <person name="Fan R."/>
        </authorList>
    </citation>
    <scope>NUCLEOTIDE SEQUENCE</scope>
    <source>
        <strain evidence="2">H33</strain>
    </source>
</reference>
<accession>A0A9X1DC52</accession>
<gene>
    <name evidence="2" type="ORF">KK488_10055</name>
</gene>
<evidence type="ECO:0000313" key="3">
    <source>
        <dbReference type="Proteomes" id="UP001138757"/>
    </source>
</evidence>
<feature type="transmembrane region" description="Helical" evidence="1">
    <location>
        <begin position="157"/>
        <end position="176"/>
    </location>
</feature>
<organism evidence="2 3">
    <name type="scientific">Sphingobium nicotianae</name>
    <dbReference type="NCBI Taxonomy" id="2782607"/>
    <lineage>
        <taxon>Bacteria</taxon>
        <taxon>Pseudomonadati</taxon>
        <taxon>Pseudomonadota</taxon>
        <taxon>Alphaproteobacteria</taxon>
        <taxon>Sphingomonadales</taxon>
        <taxon>Sphingomonadaceae</taxon>
        <taxon>Sphingobium</taxon>
    </lineage>
</organism>